<feature type="transmembrane region" description="Helical" evidence="1">
    <location>
        <begin position="149"/>
        <end position="166"/>
    </location>
</feature>
<reference evidence="3" key="1">
    <citation type="submission" date="2010-08" db="EMBL/GenBank/DDBJ databases">
        <authorList>
            <consortium name="Caenorhabditis japonica Sequencing Consortium"/>
            <person name="Wilson R.K."/>
        </authorList>
    </citation>
    <scope>NUCLEOTIDE SEQUENCE [LARGE SCALE GENOMIC DNA]</scope>
    <source>
        <strain evidence="3">DF5081</strain>
    </source>
</reference>
<dbReference type="AlphaFoldDB" id="A0A8R1HVS6"/>
<feature type="transmembrane region" description="Helical" evidence="1">
    <location>
        <begin position="75"/>
        <end position="97"/>
    </location>
</feature>
<dbReference type="EnsemblMetazoa" id="CJA13300b.1">
    <property type="protein sequence ID" value="CJA13300b.1"/>
    <property type="gene ID" value="WBGene00132504"/>
</dbReference>
<protein>
    <submittedName>
        <fullName evidence="2">Uncharacterized protein</fullName>
    </submittedName>
</protein>
<name>A0A8R1HVS6_CAEJA</name>
<keyword evidence="3" id="KW-1185">Reference proteome</keyword>
<evidence type="ECO:0000256" key="1">
    <source>
        <dbReference type="SAM" id="Phobius"/>
    </source>
</evidence>
<feature type="transmembrane region" description="Helical" evidence="1">
    <location>
        <begin position="45"/>
        <end position="63"/>
    </location>
</feature>
<evidence type="ECO:0000313" key="2">
    <source>
        <dbReference type="EnsemblMetazoa" id="CJA13300b.1"/>
    </source>
</evidence>
<proteinExistence type="predicted"/>
<dbReference type="Proteomes" id="UP000005237">
    <property type="component" value="Unassembled WGS sequence"/>
</dbReference>
<sequence>MTEEPDKNEIFRPGDHVQNFSAYVIFNNTGSYGSYYHHYFPGRCFFGGMILGVIWSVCYLLLIKKCVAEKLSRAVFVNAHFLMTMGAACELIFYHFLMVAPMMESSMEMLVFSIAMCLIGIIGLHLICPFRQLVRKSKLRIPCSQTPGCLEHLVFLAISIGFSYFYKHCFSIHIPFSFHPRTLCFVAAIFYGYLALDGVRLLSIAVKTHRLDIVEECKVIGEYVWKDGEWVEFVGEPTNVECTGVKVDEFM</sequence>
<keyword evidence="1" id="KW-0812">Transmembrane</keyword>
<keyword evidence="1" id="KW-1133">Transmembrane helix</keyword>
<keyword evidence="1" id="KW-0472">Membrane</keyword>
<feature type="transmembrane region" description="Helical" evidence="1">
    <location>
        <begin position="109"/>
        <end position="128"/>
    </location>
</feature>
<evidence type="ECO:0000313" key="3">
    <source>
        <dbReference type="Proteomes" id="UP000005237"/>
    </source>
</evidence>
<feature type="transmembrane region" description="Helical" evidence="1">
    <location>
        <begin position="178"/>
        <end position="196"/>
    </location>
</feature>
<organism evidence="2 3">
    <name type="scientific">Caenorhabditis japonica</name>
    <dbReference type="NCBI Taxonomy" id="281687"/>
    <lineage>
        <taxon>Eukaryota</taxon>
        <taxon>Metazoa</taxon>
        <taxon>Ecdysozoa</taxon>
        <taxon>Nematoda</taxon>
        <taxon>Chromadorea</taxon>
        <taxon>Rhabditida</taxon>
        <taxon>Rhabditina</taxon>
        <taxon>Rhabditomorpha</taxon>
        <taxon>Rhabditoidea</taxon>
        <taxon>Rhabditidae</taxon>
        <taxon>Peloderinae</taxon>
        <taxon>Caenorhabditis</taxon>
    </lineage>
</organism>
<accession>A0A8R1HVS6</accession>
<reference evidence="2" key="2">
    <citation type="submission" date="2022-06" db="UniProtKB">
        <authorList>
            <consortium name="EnsemblMetazoa"/>
        </authorList>
    </citation>
    <scope>IDENTIFICATION</scope>
    <source>
        <strain evidence="2">DF5081</strain>
    </source>
</reference>